<dbReference type="SMART" id="SM00848">
    <property type="entry name" value="Inhibitor_I29"/>
    <property type="match status" value="1"/>
</dbReference>
<dbReference type="Proteomes" id="UP000009168">
    <property type="component" value="Unassembled WGS sequence"/>
</dbReference>
<gene>
    <name evidence="7" type="ORF">TTHERM_00128990</name>
</gene>
<dbReference type="HOGENOM" id="CLU_012184_1_3_1"/>
<feature type="domain" description="Cathepsin propeptide inhibitor" evidence="6">
    <location>
        <begin position="33"/>
        <end position="90"/>
    </location>
</feature>
<dbReference type="GO" id="GO:0008234">
    <property type="term" value="F:cysteine-type peptidase activity"/>
    <property type="evidence" value="ECO:0007669"/>
    <property type="project" value="InterPro"/>
</dbReference>
<proteinExistence type="inferred from homology"/>
<dbReference type="OrthoDB" id="190265at2759"/>
<name>I7MJA8_TETTS</name>
<dbReference type="SMART" id="SM00645">
    <property type="entry name" value="Pept_C1"/>
    <property type="match status" value="1"/>
</dbReference>
<dbReference type="PROSITE" id="PS00139">
    <property type="entry name" value="THIOL_PROTEASE_CYS"/>
    <property type="match status" value="1"/>
</dbReference>
<dbReference type="KEGG" id="tet:TTHERM_00128990"/>
<evidence type="ECO:0000256" key="1">
    <source>
        <dbReference type="ARBA" id="ARBA00008455"/>
    </source>
</evidence>
<feature type="chain" id="PRO_5018620982" evidence="4">
    <location>
        <begin position="21"/>
        <end position="328"/>
    </location>
</feature>
<dbReference type="InterPro" id="IPR000169">
    <property type="entry name" value="Pept_cys_AS"/>
</dbReference>
<dbReference type="GO" id="GO:0006508">
    <property type="term" value="P:proteolysis"/>
    <property type="evidence" value="ECO:0007669"/>
    <property type="project" value="UniProtKB-KW"/>
</dbReference>
<dbReference type="RefSeq" id="XP_001016380.1">
    <property type="nucleotide sequence ID" value="XM_001016380.1"/>
</dbReference>
<evidence type="ECO:0000259" key="5">
    <source>
        <dbReference type="SMART" id="SM00645"/>
    </source>
</evidence>
<dbReference type="InterPro" id="IPR013201">
    <property type="entry name" value="Prot_inhib_I29"/>
</dbReference>
<organism evidence="7 8">
    <name type="scientific">Tetrahymena thermophila (strain SB210)</name>
    <dbReference type="NCBI Taxonomy" id="312017"/>
    <lineage>
        <taxon>Eukaryota</taxon>
        <taxon>Sar</taxon>
        <taxon>Alveolata</taxon>
        <taxon>Ciliophora</taxon>
        <taxon>Intramacronucleata</taxon>
        <taxon>Oligohymenophorea</taxon>
        <taxon>Hymenostomatida</taxon>
        <taxon>Tetrahymenina</taxon>
        <taxon>Tetrahymenidae</taxon>
        <taxon>Tetrahymena</taxon>
    </lineage>
</organism>
<feature type="domain" description="Peptidase C1A papain C-terminal" evidence="5">
    <location>
        <begin position="119"/>
        <end position="327"/>
    </location>
</feature>
<dbReference type="Pfam" id="PF08246">
    <property type="entry name" value="Inhibitor_I29"/>
    <property type="match status" value="1"/>
</dbReference>
<dbReference type="FunFam" id="3.90.70.10:FF:000332">
    <property type="entry name" value="Cathepsin L1"/>
    <property type="match status" value="1"/>
</dbReference>
<dbReference type="EMBL" id="GG662699">
    <property type="protein sequence ID" value="EAR96135.1"/>
    <property type="molecule type" value="Genomic_DNA"/>
</dbReference>
<evidence type="ECO:0000256" key="2">
    <source>
        <dbReference type="ARBA" id="ARBA00023145"/>
    </source>
</evidence>
<dbReference type="PRINTS" id="PR00705">
    <property type="entry name" value="PAPAIN"/>
</dbReference>
<dbReference type="InterPro" id="IPR039417">
    <property type="entry name" value="Peptidase_C1A_papain-like"/>
</dbReference>
<dbReference type="AlphaFoldDB" id="I7MJA8"/>
<dbReference type="InterPro" id="IPR038765">
    <property type="entry name" value="Papain-like_cys_pep_sf"/>
</dbReference>
<keyword evidence="8" id="KW-1185">Reference proteome</keyword>
<dbReference type="Gene3D" id="3.90.70.10">
    <property type="entry name" value="Cysteine proteinases"/>
    <property type="match status" value="1"/>
</dbReference>
<comment type="similarity">
    <text evidence="1">Belongs to the peptidase C1 family.</text>
</comment>
<dbReference type="OMA" id="DNMAEIV"/>
<keyword evidence="7" id="KW-0645">Protease</keyword>
<dbReference type="CDD" id="cd02248">
    <property type="entry name" value="Peptidase_C1A"/>
    <property type="match status" value="1"/>
</dbReference>
<dbReference type="Pfam" id="PF00112">
    <property type="entry name" value="Peptidase_C1"/>
    <property type="match status" value="1"/>
</dbReference>
<keyword evidence="2" id="KW-0865">Zymogen</keyword>
<evidence type="ECO:0000313" key="7">
    <source>
        <dbReference type="EMBL" id="EAR96135.1"/>
    </source>
</evidence>
<evidence type="ECO:0000256" key="3">
    <source>
        <dbReference type="ARBA" id="ARBA00023157"/>
    </source>
</evidence>
<accession>I7MJA8</accession>
<evidence type="ECO:0000256" key="4">
    <source>
        <dbReference type="SAM" id="SignalP"/>
    </source>
</evidence>
<dbReference type="InterPro" id="IPR000668">
    <property type="entry name" value="Peptidase_C1A_C"/>
</dbReference>
<keyword evidence="7" id="KW-0378">Hydrolase</keyword>
<dbReference type="eggNOG" id="KOG1543">
    <property type="taxonomic scope" value="Eukaryota"/>
</dbReference>
<dbReference type="InterPro" id="IPR013128">
    <property type="entry name" value="Peptidase_C1A"/>
</dbReference>
<dbReference type="InterPro" id="IPR025660">
    <property type="entry name" value="Pept_his_AS"/>
</dbReference>
<dbReference type="PROSITE" id="PS00639">
    <property type="entry name" value="THIOL_PROTEASE_HIS"/>
    <property type="match status" value="1"/>
</dbReference>
<keyword evidence="3" id="KW-1015">Disulfide bond</keyword>
<reference evidence="8" key="1">
    <citation type="journal article" date="2006" name="PLoS Biol.">
        <title>Macronuclear genome sequence of the ciliate Tetrahymena thermophila, a model eukaryote.</title>
        <authorList>
            <person name="Eisen J.A."/>
            <person name="Coyne R.S."/>
            <person name="Wu M."/>
            <person name="Wu D."/>
            <person name="Thiagarajan M."/>
            <person name="Wortman J.R."/>
            <person name="Badger J.H."/>
            <person name="Ren Q."/>
            <person name="Amedeo P."/>
            <person name="Jones K.M."/>
            <person name="Tallon L.J."/>
            <person name="Delcher A.L."/>
            <person name="Salzberg S.L."/>
            <person name="Silva J.C."/>
            <person name="Haas B.J."/>
            <person name="Majoros W.H."/>
            <person name="Farzad M."/>
            <person name="Carlton J.M."/>
            <person name="Smith R.K. Jr."/>
            <person name="Garg J."/>
            <person name="Pearlman R.E."/>
            <person name="Karrer K.M."/>
            <person name="Sun L."/>
            <person name="Manning G."/>
            <person name="Elde N.C."/>
            <person name="Turkewitz A.P."/>
            <person name="Asai D.J."/>
            <person name="Wilkes D.E."/>
            <person name="Wang Y."/>
            <person name="Cai H."/>
            <person name="Collins K."/>
            <person name="Stewart B.A."/>
            <person name="Lee S.R."/>
            <person name="Wilamowska K."/>
            <person name="Weinberg Z."/>
            <person name="Ruzzo W.L."/>
            <person name="Wloga D."/>
            <person name="Gaertig J."/>
            <person name="Frankel J."/>
            <person name="Tsao C.-C."/>
            <person name="Gorovsky M.A."/>
            <person name="Keeling P.J."/>
            <person name="Waller R.F."/>
            <person name="Patron N.J."/>
            <person name="Cherry J.M."/>
            <person name="Stover N.A."/>
            <person name="Krieger C.J."/>
            <person name="del Toro C."/>
            <person name="Ryder H.F."/>
            <person name="Williamson S.C."/>
            <person name="Barbeau R.A."/>
            <person name="Hamilton E.P."/>
            <person name="Orias E."/>
        </authorList>
    </citation>
    <scope>NUCLEOTIDE SEQUENCE [LARGE SCALE GENOMIC DNA]</scope>
    <source>
        <strain evidence="8">SB210</strain>
    </source>
</reference>
<evidence type="ECO:0000313" key="8">
    <source>
        <dbReference type="Proteomes" id="UP000009168"/>
    </source>
</evidence>
<dbReference type="SUPFAM" id="SSF54001">
    <property type="entry name" value="Cysteine proteinases"/>
    <property type="match status" value="1"/>
</dbReference>
<dbReference type="InParanoid" id="I7MJA8"/>
<dbReference type="GeneID" id="7825687"/>
<keyword evidence="4" id="KW-0732">Signal</keyword>
<protein>
    <submittedName>
        <fullName evidence="7">Papain family cysteine protease</fullName>
    </submittedName>
</protein>
<evidence type="ECO:0000259" key="6">
    <source>
        <dbReference type="SMART" id="SM00848"/>
    </source>
</evidence>
<dbReference type="MEROPS" id="C01.A54"/>
<feature type="signal peptide" evidence="4">
    <location>
        <begin position="1"/>
        <end position="20"/>
    </location>
</feature>
<sequence length="328" mass="35874">MNSKIIFTALLALLLSSSLAQQNNPQIEALNQYIEWIKTNPKVFINDDEKLFRQTVFLENFQKVQDHNSNTSHTYKLGLNQFSDMTQEEFAQKILTNHSIKSSSQKLSVSSSSTSSTSIAASFDWRTKGALTPVKNQGNCGSCWAFSATGVMESFNFIKNHVLTSFSEQQLVDCVTTNNGYVSYGCNGGSYQQALQYASKVGMKTESAYPYIGYQGSCKVSGTSNGYKPVSFSFISSTTLALQTAINASPVSVAIDATNLSMYSSGIYNNCNPSNIQLNHAVLAVGYDTQGNWIVKNSWGTQWGQSGYFLLAPNNTCGILDDPLHITA</sequence>
<dbReference type="PANTHER" id="PTHR12411">
    <property type="entry name" value="CYSTEINE PROTEASE FAMILY C1-RELATED"/>
    <property type="match status" value="1"/>
</dbReference>